<gene>
    <name evidence="1" type="ORF">HYH02_013019</name>
</gene>
<sequence length="88" mass="9791">MRLCVRQLVSVRVFAEETSYGVHLTGRSASASSDEESGRIAEDVEKELRRLVGGRAPQMQQLLVMRGRQSHVARSDLEKAVLGLQLQL</sequence>
<dbReference type="EMBL" id="JAEHOD010000068">
    <property type="protein sequence ID" value="KAG2432296.1"/>
    <property type="molecule type" value="Genomic_DNA"/>
</dbReference>
<comment type="caution">
    <text evidence="1">The sequence shown here is derived from an EMBL/GenBank/DDBJ whole genome shotgun (WGS) entry which is preliminary data.</text>
</comment>
<proteinExistence type="predicted"/>
<evidence type="ECO:0000313" key="1">
    <source>
        <dbReference type="EMBL" id="KAG2432296.1"/>
    </source>
</evidence>
<dbReference type="OrthoDB" id="10501733at2759"/>
<protein>
    <submittedName>
        <fullName evidence="1">Uncharacterized protein</fullName>
    </submittedName>
</protein>
<dbReference type="AlphaFoldDB" id="A0A835W165"/>
<keyword evidence="2" id="KW-1185">Reference proteome</keyword>
<accession>A0A835W165</accession>
<organism evidence="1 2">
    <name type="scientific">Chlamydomonas schloesseri</name>
    <dbReference type="NCBI Taxonomy" id="2026947"/>
    <lineage>
        <taxon>Eukaryota</taxon>
        <taxon>Viridiplantae</taxon>
        <taxon>Chlorophyta</taxon>
        <taxon>core chlorophytes</taxon>
        <taxon>Chlorophyceae</taxon>
        <taxon>CS clade</taxon>
        <taxon>Chlamydomonadales</taxon>
        <taxon>Chlamydomonadaceae</taxon>
        <taxon>Chlamydomonas</taxon>
    </lineage>
</organism>
<reference evidence="1" key="1">
    <citation type="journal article" date="2020" name="bioRxiv">
        <title>Comparative genomics of Chlamydomonas.</title>
        <authorList>
            <person name="Craig R.J."/>
            <person name="Hasan A.R."/>
            <person name="Ness R.W."/>
            <person name="Keightley P.D."/>
        </authorList>
    </citation>
    <scope>NUCLEOTIDE SEQUENCE</scope>
    <source>
        <strain evidence="1">CCAP 11/173</strain>
    </source>
</reference>
<name>A0A835W165_9CHLO</name>
<evidence type="ECO:0000313" key="2">
    <source>
        <dbReference type="Proteomes" id="UP000613740"/>
    </source>
</evidence>
<dbReference type="Proteomes" id="UP000613740">
    <property type="component" value="Unassembled WGS sequence"/>
</dbReference>